<sequence>MHLNADFCGFSLRDRNGILSNFAAKFGRNFCRCVRQI</sequence>
<dbReference type="EMBL" id="ACFU01000040">
    <property type="protein sequence ID" value="EEF12725.1"/>
    <property type="molecule type" value="Genomic_DNA"/>
</dbReference>
<reference evidence="1 2" key="1">
    <citation type="submission" date="2008-08" db="EMBL/GenBank/DDBJ databases">
        <authorList>
            <person name="Madupu R."/>
            <person name="Durkin A.S."/>
            <person name="Torralba M."/>
            <person name="Methe B."/>
            <person name="Sutton G.G."/>
            <person name="Strausberg R.L."/>
            <person name="Nelson K.E."/>
        </authorList>
    </citation>
    <scope>NUCLEOTIDE SEQUENCE [LARGE SCALE GENOMIC DNA]</scope>
    <source>
        <strain evidence="1 2">RM3267</strain>
    </source>
</reference>
<dbReference type="Proteomes" id="UP000003082">
    <property type="component" value="Unassembled WGS sequence"/>
</dbReference>
<evidence type="ECO:0000313" key="2">
    <source>
        <dbReference type="Proteomes" id="UP000003082"/>
    </source>
</evidence>
<name>B9D5J9_CAMRE</name>
<proteinExistence type="predicted"/>
<evidence type="ECO:0000313" key="1">
    <source>
        <dbReference type="EMBL" id="EEF12725.1"/>
    </source>
</evidence>
<accession>B9D5J9</accession>
<organism evidence="1 2">
    <name type="scientific">Campylobacter rectus RM3267</name>
    <dbReference type="NCBI Taxonomy" id="553218"/>
    <lineage>
        <taxon>Bacteria</taxon>
        <taxon>Pseudomonadati</taxon>
        <taxon>Campylobacterota</taxon>
        <taxon>Epsilonproteobacteria</taxon>
        <taxon>Campylobacterales</taxon>
        <taxon>Campylobacteraceae</taxon>
        <taxon>Campylobacter</taxon>
    </lineage>
</organism>
<protein>
    <submittedName>
        <fullName evidence="1">Uncharacterized protein</fullName>
    </submittedName>
</protein>
<dbReference type="AlphaFoldDB" id="B9D5J9"/>
<gene>
    <name evidence="1" type="ORF">CAMRE0001_1109</name>
</gene>
<comment type="caution">
    <text evidence="1">The sequence shown here is derived from an EMBL/GenBank/DDBJ whole genome shotgun (WGS) entry which is preliminary data.</text>
</comment>
<keyword evidence="2" id="KW-1185">Reference proteome</keyword>
<dbReference type="STRING" id="553218.CAMRE0001_1109"/>